<dbReference type="EMBL" id="CP058214">
    <property type="protein sequence ID" value="QPC42850.1"/>
    <property type="molecule type" value="Genomic_DNA"/>
</dbReference>
<feature type="compositionally biased region" description="Basic residues" evidence="1">
    <location>
        <begin position="93"/>
        <end position="107"/>
    </location>
</feature>
<feature type="compositionally biased region" description="Basic residues" evidence="1">
    <location>
        <begin position="114"/>
        <end position="126"/>
    </location>
</feature>
<dbReference type="RefSeq" id="WP_213164087.1">
    <property type="nucleotide sequence ID" value="NZ_CP058214.1"/>
</dbReference>
<feature type="compositionally biased region" description="Basic and acidic residues" evidence="1">
    <location>
        <begin position="57"/>
        <end position="70"/>
    </location>
</feature>
<keyword evidence="2" id="KW-0732">Signal</keyword>
<organism evidence="3 4">
    <name type="scientific">Kaustia mangrovi</name>
    <dbReference type="NCBI Taxonomy" id="2593653"/>
    <lineage>
        <taxon>Bacteria</taxon>
        <taxon>Pseudomonadati</taxon>
        <taxon>Pseudomonadota</taxon>
        <taxon>Alphaproteobacteria</taxon>
        <taxon>Hyphomicrobiales</taxon>
        <taxon>Parvibaculaceae</taxon>
        <taxon>Kaustia</taxon>
    </lineage>
</organism>
<sequence>MKAVLSMLAGVGGAVLLAVTAAGAFASVAAAASLPAVAGTTHGQTVQADAPVLLARDGGKRSFHRGEGRGSRQWRRGGSHWRGNDRGGDRSRWQRSRPRWHGDRRRPRGDWHHRPPRRHHYDRHRHGPRYKHRRKNYRYYYGGWWYAFPWWSPFYWNAPYWGTPAPRYNDRCAYWHRRCVENWGYNNPDYRGCMRYYGCY</sequence>
<dbReference type="KEGG" id="kmn:HW532_09185"/>
<dbReference type="Proteomes" id="UP000593594">
    <property type="component" value="Chromosome"/>
</dbReference>
<feature type="chain" id="PRO_5032994827" description="Lectin-like protein BA14k" evidence="2">
    <location>
        <begin position="27"/>
        <end position="200"/>
    </location>
</feature>
<feature type="compositionally biased region" description="Basic and acidic residues" evidence="1">
    <location>
        <begin position="82"/>
        <end position="92"/>
    </location>
</feature>
<evidence type="ECO:0000256" key="1">
    <source>
        <dbReference type="SAM" id="MobiDB-lite"/>
    </source>
</evidence>
<feature type="signal peptide" evidence="2">
    <location>
        <begin position="1"/>
        <end position="26"/>
    </location>
</feature>
<gene>
    <name evidence="3" type="ORF">HW532_09185</name>
</gene>
<evidence type="ECO:0000256" key="2">
    <source>
        <dbReference type="SAM" id="SignalP"/>
    </source>
</evidence>
<reference evidence="3 4" key="1">
    <citation type="submission" date="2020-06" db="EMBL/GenBank/DDBJ databases">
        <title>Genome sequence of 2 isolates from Red Sea Mangroves.</title>
        <authorList>
            <person name="Sefrji F."/>
            <person name="Michoud G."/>
            <person name="Merlino G."/>
            <person name="Daffonchio D."/>
        </authorList>
    </citation>
    <scope>NUCLEOTIDE SEQUENCE [LARGE SCALE GENOMIC DNA]</scope>
    <source>
        <strain evidence="3 4">R1DC25</strain>
    </source>
</reference>
<proteinExistence type="predicted"/>
<evidence type="ECO:0008006" key="5">
    <source>
        <dbReference type="Google" id="ProtNLM"/>
    </source>
</evidence>
<dbReference type="AlphaFoldDB" id="A0A7S8C3R5"/>
<evidence type="ECO:0000313" key="3">
    <source>
        <dbReference type="EMBL" id="QPC42850.1"/>
    </source>
</evidence>
<evidence type="ECO:0000313" key="4">
    <source>
        <dbReference type="Proteomes" id="UP000593594"/>
    </source>
</evidence>
<protein>
    <recommendedName>
        <fullName evidence="5">Lectin-like protein BA14k</fullName>
    </recommendedName>
</protein>
<feature type="region of interest" description="Disordered" evidence="1">
    <location>
        <begin position="57"/>
        <end position="126"/>
    </location>
</feature>
<accession>A0A7S8C3R5</accession>
<keyword evidence="4" id="KW-1185">Reference proteome</keyword>
<name>A0A7S8C3R5_9HYPH</name>